<dbReference type="InterPro" id="IPR022409">
    <property type="entry name" value="PKD/Chitinase_dom"/>
</dbReference>
<feature type="domain" description="PKD" evidence="4">
    <location>
        <begin position="1173"/>
        <end position="1205"/>
    </location>
</feature>
<dbReference type="GO" id="GO:0031410">
    <property type="term" value="C:cytoplasmic vesicle"/>
    <property type="evidence" value="ECO:0007669"/>
    <property type="project" value="TreeGrafter"/>
</dbReference>
<keyword evidence="2" id="KW-1133">Transmembrane helix</keyword>
<dbReference type="InterPro" id="IPR000601">
    <property type="entry name" value="PKD_dom"/>
</dbReference>
<dbReference type="Proteomes" id="UP000243745">
    <property type="component" value="Unassembled WGS sequence"/>
</dbReference>
<dbReference type="GO" id="GO:0016020">
    <property type="term" value="C:membrane"/>
    <property type="evidence" value="ECO:0007669"/>
    <property type="project" value="TreeGrafter"/>
</dbReference>
<feature type="chain" id="PRO_5024851799" evidence="3">
    <location>
        <begin position="28"/>
        <end position="1752"/>
    </location>
</feature>
<dbReference type="PANTHER" id="PTHR46182:SF2">
    <property type="entry name" value="FI19480P1"/>
    <property type="match status" value="1"/>
</dbReference>
<dbReference type="RefSeq" id="WP_093140037.1">
    <property type="nucleotide sequence ID" value="NZ_FOXF01000002.1"/>
</dbReference>
<dbReference type="SUPFAM" id="SSF49299">
    <property type="entry name" value="PKD domain"/>
    <property type="match status" value="5"/>
</dbReference>
<evidence type="ECO:0000313" key="5">
    <source>
        <dbReference type="EMBL" id="SFP01156.1"/>
    </source>
</evidence>
<dbReference type="PROSITE" id="PS50093">
    <property type="entry name" value="PKD"/>
    <property type="match status" value="2"/>
</dbReference>
<evidence type="ECO:0000259" key="4">
    <source>
        <dbReference type="PROSITE" id="PS50093"/>
    </source>
</evidence>
<dbReference type="OrthoDB" id="9805159at2"/>
<reference evidence="5 6" key="1">
    <citation type="submission" date="2016-10" db="EMBL/GenBank/DDBJ databases">
        <authorList>
            <person name="Varghese N."/>
            <person name="Submissions S."/>
        </authorList>
    </citation>
    <scope>NUCLEOTIDE SEQUENCE [LARGE SCALE GENOMIC DNA]</scope>
    <source>
        <strain evidence="5 6">DSM 1361</strain>
    </source>
</reference>
<feature type="domain" description="PKD" evidence="4">
    <location>
        <begin position="1401"/>
        <end position="1486"/>
    </location>
</feature>
<evidence type="ECO:0000256" key="3">
    <source>
        <dbReference type="SAM" id="SignalP"/>
    </source>
</evidence>
<feature type="signal peptide" evidence="3">
    <location>
        <begin position="1"/>
        <end position="27"/>
    </location>
</feature>
<accession>A0A662ZFA2</accession>
<evidence type="ECO:0000256" key="2">
    <source>
        <dbReference type="SAM" id="Phobius"/>
    </source>
</evidence>
<feature type="region of interest" description="Disordered" evidence="1">
    <location>
        <begin position="1701"/>
        <end position="1726"/>
    </location>
</feature>
<dbReference type="InterPro" id="IPR029865">
    <property type="entry name" value="KIAA0319-like"/>
</dbReference>
<keyword evidence="2" id="KW-0812">Transmembrane</keyword>
<evidence type="ECO:0000256" key="1">
    <source>
        <dbReference type="SAM" id="MobiDB-lite"/>
    </source>
</evidence>
<dbReference type="GO" id="GO:0005975">
    <property type="term" value="P:carbohydrate metabolic process"/>
    <property type="evidence" value="ECO:0007669"/>
    <property type="project" value="InterPro"/>
</dbReference>
<gene>
    <name evidence="5" type="ORF">SAMN02910344_00176</name>
</gene>
<dbReference type="CDD" id="cd00146">
    <property type="entry name" value="PKD"/>
    <property type="match status" value="3"/>
</dbReference>
<keyword evidence="2" id="KW-0472">Membrane</keyword>
<dbReference type="SMART" id="SM00089">
    <property type="entry name" value="PKD"/>
    <property type="match status" value="6"/>
</dbReference>
<dbReference type="PANTHER" id="PTHR46182">
    <property type="entry name" value="FI19480P1"/>
    <property type="match status" value="1"/>
</dbReference>
<dbReference type="Pfam" id="PF18911">
    <property type="entry name" value="PKD_4"/>
    <property type="match status" value="3"/>
</dbReference>
<dbReference type="InterPro" id="IPR035986">
    <property type="entry name" value="PKD_dom_sf"/>
</dbReference>
<dbReference type="SUPFAM" id="SSF88713">
    <property type="entry name" value="Glycoside hydrolase/deacetylase"/>
    <property type="match status" value="1"/>
</dbReference>
<dbReference type="InterPro" id="IPR013783">
    <property type="entry name" value="Ig-like_fold"/>
</dbReference>
<evidence type="ECO:0000313" key="6">
    <source>
        <dbReference type="Proteomes" id="UP000243745"/>
    </source>
</evidence>
<sequence length="1752" mass="191017">MSNKMLKINSLSLAVGLAVAIPSLVLADNAYAGDVIAATHIYHNHMPNFWPYYNTSEYEKAAVGTPIRYTYDGQVFNIKNNPPADYPYFLPKSGEPMPHDNLQQYYDRDAKRNAYTVWPAQTANANHSAHPLSQTQVTMSAAVINNVQSFAELNIFDFYKTGWSNDWKSTVGSLKTTNGFNALEPIHFTGHHSMGPLVGPKYFLKDLIYQNVTLQQDYFLGSQFKSSKGFFPTELGFSERLIPTLAKLGIEWSVVGNNHFSRALTDYPYNYSNPSYDTLVSPPNRADLQNTFSKGGWEYVGMNHEQQTILNQYPFCAIPHWVQYIDPNTGKADKIAAIPVDQNGSWTEGWEGIAVATEEIDRPSYNAAAGDRTMYFVIAHDGDNGEGRAGSISTWLASGEEYSTAGVVGMGVEEYLKAYPIPADDIQHIQDGSWVDTRDSSSDPDWYHWHIPMGVWTKGQLAAFNKSLGTDFEAPKNFAGTSVQHAVSMEYGYHYLERNFALLQAAENYAETAEQIWLDDHPNYWSPSTEAEKQVTYSGNQLNPYMMSYPVKGDESNDYKGGANPAELGWYFLISSIDSGFGYYDENTDDNVKPSLGFNQSLYFTEPYVKANISKDKTGPSMWWVQRYPTNPGSANSGKAEGWTPMYADNVFAIYTYAYDVSGIKDVKVYVRPHKAKSMKPTDIAPRVYNPKSISGADASQVGEWKEYPTKVRDLTPDMNGVDWQVQIETKNYEVLPAKKIGSTYYAYISDYRDQLVDYYMEATDNLGNVTKSEINHTYVGAGRYNLVDGAYIEDVDGEIEGSHMFFTDGSVVSTDTVTLYAKTDDDSVTSVYAEYKDKGASDWNSKEMKQVSTTKYFKTSITYTRDATCADIRVKENGSSSYYNGANGNCLSKGTYIINKDGSITEGAPHDIVTPVTFFFKPASELSKVCVHYRGTPQTGDKGWTTVPGVEMSAVKNGWWSYTDSTSFGAEISGLEFLFNDCGSQWFKSSSGGNFTSATVGDVWVDGTKMGSGIPAELDTGNKSPVAVISASALSIKKGESATLDASGSSDPDGSIVAYKWSTGETTAKITVTPEETTKYTVTVTDNDGATATKSVTINVDSGTECEVDPFWYLFADFDSSVNGATVTLSDSTTFGKRDNCDSEVVSTGIKVKDQCLYEFGSVANNSCGLVYKWDFGDGTTSDETFNVSHTYEKSGTYDVVLKIYEGNSVENVRIATKKVSVEVSAPVVLPVAKISASKTEITRGETVTLDGSASTGDDITYKWNTGATTPSITVTPDATSVYTLQVVDKNGNKSEQASVTITVTDVENHAPKVTLVTSADNSNRTVKSGTTVVLDASGSTDEDGDELSYLWSNQKTSSSISETLYETTTFTVNVTDSNGATTQGSATITVVPATENMAPVARISAGQTEVSVGSNIVFDGSRSTDDKAVKSYEWSVNGNRVSTNSSLTYTFNTEGTYLVSLTVYDEEGLSGTESVSVRVVGANVPVVEFTLSGDTIVDLNKNVLFTTTLVNAEAASYVWYIDGEKVTGSDSSLNYVFTTVGSHEVKAVVTDKNNEEHRASLLVTVSDPYVNTPVGIDAGSDNQTEGNKINFVQSSSDDTTPVKLTERQPLSFIITNISHEATVQVVKLADNTKAAGSEQVCQIFSGGAVDCSATDGVDYLQVSNDTKVYLKFIQTGSYQVRISGKNLSENDFSGYIPLTVTSESTDEPDEGSTDDGNSKSSSGGKGGGAIGIFDLILMAGAGFFLRRRRK</sequence>
<dbReference type="InterPro" id="IPR011330">
    <property type="entry name" value="Glyco_hydro/deAcase_b/a-brl"/>
</dbReference>
<organism evidence="5 6">
    <name type="scientific">Ruminobacter amylophilus</name>
    <dbReference type="NCBI Taxonomy" id="867"/>
    <lineage>
        <taxon>Bacteria</taxon>
        <taxon>Pseudomonadati</taxon>
        <taxon>Pseudomonadota</taxon>
        <taxon>Gammaproteobacteria</taxon>
        <taxon>Aeromonadales</taxon>
        <taxon>Succinivibrionaceae</taxon>
        <taxon>Ruminobacter</taxon>
    </lineage>
</organism>
<keyword evidence="6" id="KW-1185">Reference proteome</keyword>
<feature type="compositionally biased region" description="Acidic residues" evidence="1">
    <location>
        <begin position="1706"/>
        <end position="1715"/>
    </location>
</feature>
<dbReference type="Pfam" id="PF00801">
    <property type="entry name" value="PKD"/>
    <property type="match status" value="1"/>
</dbReference>
<feature type="transmembrane region" description="Helical" evidence="2">
    <location>
        <begin position="1728"/>
        <end position="1747"/>
    </location>
</feature>
<dbReference type="Gene3D" id="2.60.40.10">
    <property type="entry name" value="Immunoglobulins"/>
    <property type="match status" value="7"/>
</dbReference>
<name>A0A662ZFA2_9GAMM</name>
<protein>
    <submittedName>
        <fullName evidence="5">PKD domain-containing protein</fullName>
    </submittedName>
</protein>
<dbReference type="EMBL" id="FOXF01000002">
    <property type="protein sequence ID" value="SFP01156.1"/>
    <property type="molecule type" value="Genomic_DNA"/>
</dbReference>
<proteinExistence type="predicted"/>
<keyword evidence="3" id="KW-0732">Signal</keyword>